<comment type="caution">
    <text evidence="2">The sequence shown here is derived from an EMBL/GenBank/DDBJ whole genome shotgun (WGS) entry which is preliminary data.</text>
</comment>
<gene>
    <name evidence="2" type="ORF">IV203_004119</name>
</gene>
<evidence type="ECO:0000256" key="1">
    <source>
        <dbReference type="SAM" id="MobiDB-lite"/>
    </source>
</evidence>
<organism evidence="2 3">
    <name type="scientific">Nitzschia inconspicua</name>
    <dbReference type="NCBI Taxonomy" id="303405"/>
    <lineage>
        <taxon>Eukaryota</taxon>
        <taxon>Sar</taxon>
        <taxon>Stramenopiles</taxon>
        <taxon>Ochrophyta</taxon>
        <taxon>Bacillariophyta</taxon>
        <taxon>Bacillariophyceae</taxon>
        <taxon>Bacillariophycidae</taxon>
        <taxon>Bacillariales</taxon>
        <taxon>Bacillariaceae</taxon>
        <taxon>Nitzschia</taxon>
    </lineage>
</organism>
<feature type="compositionally biased region" description="Polar residues" evidence="1">
    <location>
        <begin position="63"/>
        <end position="88"/>
    </location>
</feature>
<feature type="region of interest" description="Disordered" evidence="1">
    <location>
        <begin position="331"/>
        <end position="472"/>
    </location>
</feature>
<accession>A0A9K3PPK8</accession>
<protein>
    <submittedName>
        <fullName evidence="2">Uncharacterized protein</fullName>
    </submittedName>
</protein>
<reference evidence="2" key="2">
    <citation type="submission" date="2021-04" db="EMBL/GenBank/DDBJ databases">
        <authorList>
            <person name="Podell S."/>
        </authorList>
    </citation>
    <scope>NUCLEOTIDE SEQUENCE</scope>
    <source>
        <strain evidence="2">Hildebrandi</strain>
    </source>
</reference>
<feature type="compositionally biased region" description="Low complexity" evidence="1">
    <location>
        <begin position="167"/>
        <end position="181"/>
    </location>
</feature>
<dbReference type="Proteomes" id="UP000693970">
    <property type="component" value="Unassembled WGS sequence"/>
</dbReference>
<feature type="compositionally biased region" description="Basic and acidic residues" evidence="1">
    <location>
        <begin position="272"/>
        <end position="281"/>
    </location>
</feature>
<feature type="compositionally biased region" description="Low complexity" evidence="1">
    <location>
        <begin position="106"/>
        <end position="136"/>
    </location>
</feature>
<name>A0A9K3PPK8_9STRA</name>
<feature type="compositionally biased region" description="Polar residues" evidence="1">
    <location>
        <begin position="1"/>
        <end position="10"/>
    </location>
</feature>
<feature type="region of interest" description="Disordered" evidence="1">
    <location>
        <begin position="1"/>
        <end position="319"/>
    </location>
</feature>
<feature type="compositionally biased region" description="Basic and acidic residues" evidence="1">
    <location>
        <begin position="230"/>
        <end position="241"/>
    </location>
</feature>
<sequence length="573" mass="61919">MASTPTTPYSSGLLDDFTSGKRSWKPKTPTSIKAKAKSADAELPSLFASAVSRSPARRRVNVTTPSKSTPDATSTSDTLKQTRQTTFGVSKPPLTPSTASDASHNVPSMFKSSVSSPSNRRSPSPSASKNASSLSPGKYKSKSGKIVITKRDFSPKRSASTDRSSKDSVGTSTSSDTSASHPSKDNGLPLVSPTKSKIKIKSRSSQQDYQYSPKGKGKDVIMNAISNSMVERDEPFSDAKPKSLKVTSSRVTGENEGEQRKPTSFHISNDTPKVERDESPKRQPLCIRSSQTGKSATVTTKKNWEPGKSRKQPPVGYRISKELKDVTAFKNDEKKLDGSSETKNVVSGKVTKDASGELADRAVNSRTEVPISTRKEAASSPPVDEDIATPLKSPPTSPRKPIKYSAYTSSVPRSKNRVMALAPFSGDRRRLQPTERATTHIKGAPEPNLKHTPPPALQTFLNDGKSNKGTKETIEKEEKIPLVSIDTSGGNPQMVISFDNDEYNPVDEDELSCSVATAMFGPPDYSPSKNLTVKATGGTKGPSDPATIVSLLSQEEQLELFRTLEKLHRNKNF</sequence>
<dbReference type="AlphaFoldDB" id="A0A9K3PPK8"/>
<feature type="compositionally biased region" description="Basic and acidic residues" evidence="1">
    <location>
        <begin position="331"/>
        <end position="340"/>
    </location>
</feature>
<feature type="compositionally biased region" description="Polar residues" evidence="1">
    <location>
        <begin position="288"/>
        <end position="301"/>
    </location>
</feature>
<feature type="compositionally biased region" description="Basic and acidic residues" evidence="1">
    <location>
        <begin position="350"/>
        <end position="360"/>
    </location>
</feature>
<reference evidence="2" key="1">
    <citation type="journal article" date="2021" name="Sci. Rep.">
        <title>Diploid genomic architecture of Nitzschia inconspicua, an elite biomass production diatom.</title>
        <authorList>
            <person name="Oliver A."/>
            <person name="Podell S."/>
            <person name="Pinowska A."/>
            <person name="Traller J.C."/>
            <person name="Smith S.R."/>
            <person name="McClure R."/>
            <person name="Beliaev A."/>
            <person name="Bohutskyi P."/>
            <person name="Hill E.A."/>
            <person name="Rabines A."/>
            <person name="Zheng H."/>
            <person name="Allen L.Z."/>
            <person name="Kuo A."/>
            <person name="Grigoriev I.V."/>
            <person name="Allen A.E."/>
            <person name="Hazlebeck D."/>
            <person name="Allen E.E."/>
        </authorList>
    </citation>
    <scope>NUCLEOTIDE SEQUENCE</scope>
    <source>
        <strain evidence="2">Hildebrandi</strain>
    </source>
</reference>
<proteinExistence type="predicted"/>
<dbReference type="EMBL" id="JAGRRH010000016">
    <property type="protein sequence ID" value="KAG7354763.1"/>
    <property type="molecule type" value="Genomic_DNA"/>
</dbReference>
<feature type="compositionally biased region" description="Basic and acidic residues" evidence="1">
    <location>
        <begin position="149"/>
        <end position="166"/>
    </location>
</feature>
<evidence type="ECO:0000313" key="3">
    <source>
        <dbReference type="Proteomes" id="UP000693970"/>
    </source>
</evidence>
<feature type="region of interest" description="Disordered" evidence="1">
    <location>
        <begin position="523"/>
        <end position="542"/>
    </location>
</feature>
<feature type="compositionally biased region" description="Polar residues" evidence="1">
    <location>
        <begin position="96"/>
        <end position="105"/>
    </location>
</feature>
<evidence type="ECO:0000313" key="2">
    <source>
        <dbReference type="EMBL" id="KAG7354763.1"/>
    </source>
</evidence>
<keyword evidence="3" id="KW-1185">Reference proteome</keyword>